<protein>
    <submittedName>
        <fullName evidence="2">Uncharacterized protein</fullName>
    </submittedName>
</protein>
<dbReference type="EMBL" id="LSSL01003397">
    <property type="protein sequence ID" value="OLY80525.1"/>
    <property type="molecule type" value="Genomic_DNA"/>
</dbReference>
<reference evidence="2 3" key="1">
    <citation type="journal article" date="2016" name="Mol. Biol. Evol.">
        <title>Genome-Wide Survey of Gut Fungi (Harpellales) Reveals the First Horizontally Transferred Ubiquitin Gene from a Mosquito Host.</title>
        <authorList>
            <person name="Wang Y."/>
            <person name="White M.M."/>
            <person name="Kvist S."/>
            <person name="Moncalvo J.M."/>
        </authorList>
    </citation>
    <scope>NUCLEOTIDE SEQUENCE [LARGE SCALE GENOMIC DNA]</scope>
    <source>
        <strain evidence="2 3">ALG-7-W6</strain>
    </source>
</reference>
<gene>
    <name evidence="2" type="ORF">AYI68_g5378</name>
</gene>
<dbReference type="Proteomes" id="UP000187455">
    <property type="component" value="Unassembled WGS sequence"/>
</dbReference>
<dbReference type="STRING" id="133383.A0A1R0GUG4"/>
<feature type="region of interest" description="Disordered" evidence="1">
    <location>
        <begin position="1"/>
        <end position="51"/>
    </location>
</feature>
<feature type="compositionally biased region" description="Low complexity" evidence="1">
    <location>
        <begin position="62"/>
        <end position="79"/>
    </location>
</feature>
<proteinExistence type="predicted"/>
<feature type="compositionally biased region" description="Low complexity" evidence="1">
    <location>
        <begin position="1609"/>
        <end position="1618"/>
    </location>
</feature>
<accession>A0A1R0GUG4</accession>
<feature type="region of interest" description="Disordered" evidence="1">
    <location>
        <begin position="1589"/>
        <end position="1618"/>
    </location>
</feature>
<feature type="region of interest" description="Disordered" evidence="1">
    <location>
        <begin position="187"/>
        <end position="206"/>
    </location>
</feature>
<dbReference type="OrthoDB" id="5596412at2759"/>
<feature type="compositionally biased region" description="Polar residues" evidence="1">
    <location>
        <begin position="19"/>
        <end position="39"/>
    </location>
</feature>
<evidence type="ECO:0000313" key="3">
    <source>
        <dbReference type="Proteomes" id="UP000187455"/>
    </source>
</evidence>
<feature type="compositionally biased region" description="Basic and acidic residues" evidence="1">
    <location>
        <begin position="627"/>
        <end position="641"/>
    </location>
</feature>
<feature type="compositionally biased region" description="Basic and acidic residues" evidence="1">
    <location>
        <begin position="570"/>
        <end position="580"/>
    </location>
</feature>
<evidence type="ECO:0000313" key="2">
    <source>
        <dbReference type="EMBL" id="OLY80525.1"/>
    </source>
</evidence>
<feature type="compositionally biased region" description="Polar residues" evidence="1">
    <location>
        <begin position="558"/>
        <end position="569"/>
    </location>
</feature>
<keyword evidence="3" id="KW-1185">Reference proteome</keyword>
<feature type="compositionally biased region" description="Polar residues" evidence="1">
    <location>
        <begin position="407"/>
        <end position="435"/>
    </location>
</feature>
<name>A0A1R0GUG4_9FUNG</name>
<feature type="region of interest" description="Disordered" evidence="1">
    <location>
        <begin position="60"/>
        <end position="79"/>
    </location>
</feature>
<feature type="region of interest" description="Disordered" evidence="1">
    <location>
        <begin position="558"/>
        <end position="580"/>
    </location>
</feature>
<evidence type="ECO:0000256" key="1">
    <source>
        <dbReference type="SAM" id="MobiDB-lite"/>
    </source>
</evidence>
<dbReference type="SUPFAM" id="SSF82171">
    <property type="entry name" value="DPP6 N-terminal domain-like"/>
    <property type="match status" value="1"/>
</dbReference>
<organism evidence="2 3">
    <name type="scientific">Smittium mucronatum</name>
    <dbReference type="NCBI Taxonomy" id="133383"/>
    <lineage>
        <taxon>Eukaryota</taxon>
        <taxon>Fungi</taxon>
        <taxon>Fungi incertae sedis</taxon>
        <taxon>Zoopagomycota</taxon>
        <taxon>Kickxellomycotina</taxon>
        <taxon>Harpellomycetes</taxon>
        <taxon>Harpellales</taxon>
        <taxon>Legeriomycetaceae</taxon>
        <taxon>Smittium</taxon>
    </lineage>
</organism>
<feature type="region of interest" description="Disordered" evidence="1">
    <location>
        <begin position="622"/>
        <end position="641"/>
    </location>
</feature>
<comment type="caution">
    <text evidence="2">The sequence shown here is derived from an EMBL/GenBank/DDBJ whole genome shotgun (WGS) entry which is preliminary data.</text>
</comment>
<sequence>MDSFDPSKNVYNWDDFSLPENSEISSFNSKSQNKDSSIQMDDPSSMPSVDINSLFNSISTDNVSENENHNNQNSIFQNNPNFYNDPNSILDLSQDFLNIDPSDQEKLLNIDFSKILQDMNFDFSTINNSKSMDEISDFVFPSIEDANNVSFFNQPPFDQSIKPIVENIPIISTDFDQNMDVDQSTSLTNNEIDSSKSDKNTLSPNNQSLILDQKSLKPDSGNEISFVESQPISNNFSKDPIVIDDGLDFVNPIPESKSLSPTKITIKEPELNDDVVLIEKINHDIKDPSFSKSIANNTMQISMGNNNLYKSVSDQLPENVPEFQKIQTSASDSSPKFDSQLEDFKTGFDDKITKVLGDKTDEKVGSEFNDDFELSKKSEVQLGKNLDESLGNYEEIPKATKADDLEASSTILTPTPLSLPKSTNSPILTNSNQNDPIVLSDSSEKSSVPQNIQNHLLSSQQLSRVSSLPNPSNPFNFDTRPVLSLNSSPSIFNSNLSNKVVIVHNSSHKTPKIHIEINPNSYQSSNIDSEPSSYQSFNIEFRPSDEVKPEINLKPNFTNGNINISSSTENRPEKIKPVEDSKIKFDQTISNKKLSTPSNQAVSTSNPTPIIIDESILLSPSAKKRKLSSDSDPKKNLGSDLDHNILAHSGPLFQKGISQMNLKISPKIDDISFKKIVPASGESISSSINPYYQIDSFEKYCMILGNFLSTGPSSLKSQRGIFNSLKKGTSPICIQWSRNNLVAISWPQSISTSSRFTRRLDPRDVKKQTSSLLTDASLGNKNDYRTPGSPVQLFQLISFPDNEKRSKRGVGLMRIGQLSINHNGFKLPKNNRLGLGGKSQSSETGVSNVWWNDHGNRVIIAEPSGRVAVFNYNVQTSAWDQVKIVDYICPISSAVWFPDSREYLAFVGNSELENNLDIKTFDDSFNIKLGPCIRNASKESYNNYVILTCAGRFELSQKINRSGQRRYIDLSPPEDFFDELGIWTISHSDISILEGFNIIVVVKWMYIPNPDSTKVPNYKAPCIRVYEINTFQALIANSDLVLVNQFGYELKDNRSMNRFCTTFLKLVPSMTSFVSKSGDRVTRHFPLLVIIGSFKGDYGYETLVETFDLSEGIEKRISKIIPGLATGIQSNKPNIVSNHHVDSVLGLKKYFPWFIGFSNGRIVQLFNPNKINEELQEFEISPGSLTDSMTFSCVSHNLSGVLKVTQKAIKVLSQIELKKGIVEILDIEIDHQKEIQNFTRFGIMIKKDYYVSINICLRVVNNYDLKDLLLSFNSFNQEEQRYILLNASRLVCLTLGTSDIILDPRYSDSMKFIKLLGFSATNIINIENTILQSNLMIFLNFANISKIFLSFFGSNVYENLSQFRPESSAISTDLGLSSKKWSLFISPHLEKLDSITSWVLETSILLIRDIVLYFKQATPNKLLNQYTDFYWAYSRLAIVAYPQILDCIINSLSVIELMLFDSSISSLEKIQLSSLPKFSKISQSSPLPFKKIISIFKDFRQMSIESKDHSLFYEMLFCDVEFLNLPPGFSKRIQSVLDSVFLSSNYHIFDDFITFSQSTPVLLNPLGDLMCYQFKGILFSYISPQDSVPALEESDGDSPQSKFKPQTPLDSSDISSLINDTDTSNYNLNKYDYSTEPEKIDMTIDDSFLLFFDNSKNSGSMRRLDLGNMDSVKEPPKEVKTIEQDLSSHGFNIPVYHTLDKEKHFFNGSNVGYLVSNLQLMNIPSGYESFSENRIPLLNNAFDVIYKTNLNENVSMVNNSNKELLIRTSLKSRSNPPLDDQELYSVTNSKLLMIDLSNPNSYLKVCSNCGNFTTNLSERNDCSSLLEKEKAGEHIGGAFPRNLINSGNGHTDADSNRDGNYLNRFSFFNFDNFCICGGQWIFV</sequence>
<feature type="region of interest" description="Disordered" evidence="1">
    <location>
        <begin position="405"/>
        <end position="449"/>
    </location>
</feature>